<organism evidence="2 3">
    <name type="scientific">Strongyloides stercoralis</name>
    <name type="common">Threadworm</name>
    <dbReference type="NCBI Taxonomy" id="6248"/>
    <lineage>
        <taxon>Eukaryota</taxon>
        <taxon>Metazoa</taxon>
        <taxon>Ecdysozoa</taxon>
        <taxon>Nematoda</taxon>
        <taxon>Chromadorea</taxon>
        <taxon>Rhabditida</taxon>
        <taxon>Tylenchina</taxon>
        <taxon>Panagrolaimomorpha</taxon>
        <taxon>Strongyloidoidea</taxon>
        <taxon>Strongyloididae</taxon>
        <taxon>Strongyloides</taxon>
    </lineage>
</organism>
<feature type="region of interest" description="Disordered" evidence="1">
    <location>
        <begin position="65"/>
        <end position="89"/>
    </location>
</feature>
<feature type="compositionally biased region" description="Polar residues" evidence="1">
    <location>
        <begin position="70"/>
        <end position="79"/>
    </location>
</feature>
<accession>A0AAF5CQ29</accession>
<sequence>MGLVQSSTSRAAKFSGSGNHRKSIRNDRQPVVRSSRRYRSSSTSCNVSRNAKEFSRFWASGGQLAPKLRGNSTSSSIKSTRGKDGWRRKSQCSTEAIFTRKSSQYSHSSGEGNNQEAINCKLKLCDIKRRGYTSQNSTQKLSYDNIHGVQNGDRIKKKELKKTSSVFVPYNEETINVPVNLCYKIDNLKI</sequence>
<feature type="compositionally biased region" description="Polar residues" evidence="1">
    <location>
        <begin position="1"/>
        <end position="10"/>
    </location>
</feature>
<feature type="region of interest" description="Disordered" evidence="1">
    <location>
        <begin position="1"/>
        <end position="45"/>
    </location>
</feature>
<dbReference type="Proteomes" id="UP000035681">
    <property type="component" value="Unplaced"/>
</dbReference>
<protein>
    <submittedName>
        <fullName evidence="3">Uncharacterized protein</fullName>
    </submittedName>
</protein>
<evidence type="ECO:0000313" key="3">
    <source>
        <dbReference type="WBParaSite" id="TCONS_00000089.p1"/>
    </source>
</evidence>
<evidence type="ECO:0000256" key="1">
    <source>
        <dbReference type="SAM" id="MobiDB-lite"/>
    </source>
</evidence>
<proteinExistence type="predicted"/>
<reference evidence="3" key="1">
    <citation type="submission" date="2024-02" db="UniProtKB">
        <authorList>
            <consortium name="WormBaseParasite"/>
        </authorList>
    </citation>
    <scope>IDENTIFICATION</scope>
</reference>
<evidence type="ECO:0000313" key="2">
    <source>
        <dbReference type="Proteomes" id="UP000035681"/>
    </source>
</evidence>
<keyword evidence="2" id="KW-1185">Reference proteome</keyword>
<name>A0AAF5CQ29_STRER</name>
<dbReference type="AlphaFoldDB" id="A0AAF5CQ29"/>
<dbReference type="WBParaSite" id="TCONS_00000089.p1">
    <property type="protein sequence ID" value="TCONS_00000089.p1"/>
    <property type="gene ID" value="XLOC_000093"/>
</dbReference>